<name>K5WMD5_PHACS</name>
<gene>
    <name evidence="2" type="ORF">PHACADRAFT_32407</name>
</gene>
<evidence type="ECO:0000313" key="2">
    <source>
        <dbReference type="EMBL" id="EKM51457.1"/>
    </source>
</evidence>
<dbReference type="Proteomes" id="UP000008370">
    <property type="component" value="Unassembled WGS sequence"/>
</dbReference>
<proteinExistence type="predicted"/>
<feature type="region of interest" description="Disordered" evidence="1">
    <location>
        <begin position="91"/>
        <end position="125"/>
    </location>
</feature>
<keyword evidence="3" id="KW-1185">Reference proteome</keyword>
<evidence type="ECO:0000256" key="1">
    <source>
        <dbReference type="SAM" id="MobiDB-lite"/>
    </source>
</evidence>
<sequence length="263" mass="29225">MAAVCDPHFHLFDASGDLVLYSAPRRTGVSAHEMYDGVPLVQLTDSVEDLQPLIEVLYNPRHAGTYEAILSSLFVQRWDPDMPLKLSSAMKLQTETRPPSRTDRAPRLRSPHWSPGATTAAKTSLPSGQTSAFRACIRHSSARDHGILTILLFAFSTLTAISNDKDWDNDAERCGHANATRRSYCALAPTINGPWQSTGCSPTVSCLSLTGMPTRGSRSPECSTTTMECERACRFMKRRDEEARSYTARLTWPARVALTRWDY</sequence>
<dbReference type="RefSeq" id="XP_007400003.1">
    <property type="nucleotide sequence ID" value="XM_007399941.1"/>
</dbReference>
<dbReference type="EMBL" id="JH930477">
    <property type="protein sequence ID" value="EKM51457.1"/>
    <property type="molecule type" value="Genomic_DNA"/>
</dbReference>
<protein>
    <submittedName>
        <fullName evidence="2">Uncharacterized protein</fullName>
    </submittedName>
</protein>
<feature type="compositionally biased region" description="Polar residues" evidence="1">
    <location>
        <begin position="116"/>
        <end position="125"/>
    </location>
</feature>
<accession>K5WMD5</accession>
<dbReference type="InParanoid" id="K5WMD5"/>
<evidence type="ECO:0000313" key="3">
    <source>
        <dbReference type="Proteomes" id="UP000008370"/>
    </source>
</evidence>
<dbReference type="HOGENOM" id="CLU_1058090_0_0_1"/>
<dbReference type="GeneID" id="18919733"/>
<dbReference type="KEGG" id="pco:PHACADRAFT_32407"/>
<reference evidence="2 3" key="1">
    <citation type="journal article" date="2012" name="BMC Genomics">
        <title>Comparative genomics of the white-rot fungi, Phanerochaete carnosa and P. chrysosporium, to elucidate the genetic basis of the distinct wood types they colonize.</title>
        <authorList>
            <person name="Suzuki H."/>
            <person name="MacDonald J."/>
            <person name="Syed K."/>
            <person name="Salamov A."/>
            <person name="Hori C."/>
            <person name="Aerts A."/>
            <person name="Henrissat B."/>
            <person name="Wiebenga A."/>
            <person name="vanKuyk P.A."/>
            <person name="Barry K."/>
            <person name="Lindquist E."/>
            <person name="LaButti K."/>
            <person name="Lapidus A."/>
            <person name="Lucas S."/>
            <person name="Coutinho P."/>
            <person name="Gong Y."/>
            <person name="Samejima M."/>
            <person name="Mahadevan R."/>
            <person name="Abou-Zaid M."/>
            <person name="de Vries R.P."/>
            <person name="Igarashi K."/>
            <person name="Yadav J.S."/>
            <person name="Grigoriev I.V."/>
            <person name="Master E.R."/>
        </authorList>
    </citation>
    <scope>NUCLEOTIDE SEQUENCE [LARGE SCALE GENOMIC DNA]</scope>
    <source>
        <strain evidence="2 3">HHB-10118-sp</strain>
    </source>
</reference>
<dbReference type="AlphaFoldDB" id="K5WMD5"/>
<organism evidence="2 3">
    <name type="scientific">Phanerochaete carnosa (strain HHB-10118-sp)</name>
    <name type="common">White-rot fungus</name>
    <name type="synonym">Peniophora carnosa</name>
    <dbReference type="NCBI Taxonomy" id="650164"/>
    <lineage>
        <taxon>Eukaryota</taxon>
        <taxon>Fungi</taxon>
        <taxon>Dikarya</taxon>
        <taxon>Basidiomycota</taxon>
        <taxon>Agaricomycotina</taxon>
        <taxon>Agaricomycetes</taxon>
        <taxon>Polyporales</taxon>
        <taxon>Phanerochaetaceae</taxon>
        <taxon>Phanerochaete</taxon>
    </lineage>
</organism>